<sequence length="133" mass="14709">MNTLFPSPSQCFATASIVHPLPCRLALQSALTLLLTLCTTWHESSYPMNTIFPSPSQCFATASIVHPLPCRLALRSALTLVLTLCTTWHVSSNPLYSIFPSPSLLHRQQELLHIMFFLPSSEVASSSFWCLCA</sequence>
<keyword evidence="2" id="KW-1185">Reference proteome</keyword>
<gene>
    <name evidence="1" type="ORF">AVEN_29641_1</name>
</gene>
<comment type="caution">
    <text evidence="1">The sequence shown here is derived from an EMBL/GenBank/DDBJ whole genome shotgun (WGS) entry which is preliminary data.</text>
</comment>
<evidence type="ECO:0000313" key="1">
    <source>
        <dbReference type="EMBL" id="GBN97348.1"/>
    </source>
</evidence>
<protein>
    <submittedName>
        <fullName evidence="1">Uncharacterized protein</fullName>
    </submittedName>
</protein>
<organism evidence="1 2">
    <name type="scientific">Araneus ventricosus</name>
    <name type="common">Orbweaver spider</name>
    <name type="synonym">Epeira ventricosa</name>
    <dbReference type="NCBI Taxonomy" id="182803"/>
    <lineage>
        <taxon>Eukaryota</taxon>
        <taxon>Metazoa</taxon>
        <taxon>Ecdysozoa</taxon>
        <taxon>Arthropoda</taxon>
        <taxon>Chelicerata</taxon>
        <taxon>Arachnida</taxon>
        <taxon>Araneae</taxon>
        <taxon>Araneomorphae</taxon>
        <taxon>Entelegynae</taxon>
        <taxon>Araneoidea</taxon>
        <taxon>Araneidae</taxon>
        <taxon>Araneus</taxon>
    </lineage>
</organism>
<name>A0A4Y2T9N2_ARAVE</name>
<accession>A0A4Y2T9N2</accession>
<evidence type="ECO:0000313" key="2">
    <source>
        <dbReference type="Proteomes" id="UP000499080"/>
    </source>
</evidence>
<dbReference type="AlphaFoldDB" id="A0A4Y2T9N2"/>
<proteinExistence type="predicted"/>
<dbReference type="EMBL" id="BGPR01027110">
    <property type="protein sequence ID" value="GBN97348.1"/>
    <property type="molecule type" value="Genomic_DNA"/>
</dbReference>
<dbReference type="Proteomes" id="UP000499080">
    <property type="component" value="Unassembled WGS sequence"/>
</dbReference>
<reference evidence="1 2" key="1">
    <citation type="journal article" date="2019" name="Sci. Rep.">
        <title>Orb-weaving spider Araneus ventricosus genome elucidates the spidroin gene catalogue.</title>
        <authorList>
            <person name="Kono N."/>
            <person name="Nakamura H."/>
            <person name="Ohtoshi R."/>
            <person name="Moran D.A.P."/>
            <person name="Shinohara A."/>
            <person name="Yoshida Y."/>
            <person name="Fujiwara M."/>
            <person name="Mori M."/>
            <person name="Tomita M."/>
            <person name="Arakawa K."/>
        </authorList>
    </citation>
    <scope>NUCLEOTIDE SEQUENCE [LARGE SCALE GENOMIC DNA]</scope>
</reference>